<dbReference type="InterPro" id="IPR035919">
    <property type="entry name" value="EAL_sf"/>
</dbReference>
<protein>
    <submittedName>
        <fullName evidence="5">EAL domain-containing protein</fullName>
    </submittedName>
</protein>
<dbReference type="CDD" id="cd06225">
    <property type="entry name" value="HAMP"/>
    <property type="match status" value="1"/>
</dbReference>
<dbReference type="InterPro" id="IPR043128">
    <property type="entry name" value="Rev_trsase/Diguanyl_cyclase"/>
</dbReference>
<dbReference type="GO" id="GO:0007165">
    <property type="term" value="P:signal transduction"/>
    <property type="evidence" value="ECO:0007669"/>
    <property type="project" value="InterPro"/>
</dbReference>
<dbReference type="CDD" id="cd01948">
    <property type="entry name" value="EAL"/>
    <property type="match status" value="1"/>
</dbReference>
<dbReference type="Gene3D" id="6.10.340.10">
    <property type="match status" value="1"/>
</dbReference>
<accession>A0A939J0G9</accession>
<dbReference type="InterPro" id="IPR052155">
    <property type="entry name" value="Biofilm_reg_signaling"/>
</dbReference>
<dbReference type="PROSITE" id="PS50883">
    <property type="entry name" value="EAL"/>
    <property type="match status" value="1"/>
</dbReference>
<evidence type="ECO:0000313" key="6">
    <source>
        <dbReference type="Proteomes" id="UP000664096"/>
    </source>
</evidence>
<dbReference type="PROSITE" id="PS50887">
    <property type="entry name" value="GGDEF"/>
    <property type="match status" value="1"/>
</dbReference>
<dbReference type="PANTHER" id="PTHR44757:SF2">
    <property type="entry name" value="BIOFILM ARCHITECTURE MAINTENANCE PROTEIN MBAA"/>
    <property type="match status" value="1"/>
</dbReference>
<dbReference type="Proteomes" id="UP000664096">
    <property type="component" value="Unassembled WGS sequence"/>
</dbReference>
<evidence type="ECO:0000259" key="4">
    <source>
        <dbReference type="PROSITE" id="PS50887"/>
    </source>
</evidence>
<dbReference type="InterPro" id="IPR033462">
    <property type="entry name" value="Cache_3-Cache_2"/>
</dbReference>
<dbReference type="Gene3D" id="3.30.70.270">
    <property type="match status" value="1"/>
</dbReference>
<dbReference type="SUPFAM" id="SSF158472">
    <property type="entry name" value="HAMP domain-like"/>
    <property type="match status" value="1"/>
</dbReference>
<dbReference type="EMBL" id="JAEKJZ010000001">
    <property type="protein sequence ID" value="MBN9671081.1"/>
    <property type="molecule type" value="Genomic_DNA"/>
</dbReference>
<feature type="domain" description="HAMP" evidence="3">
    <location>
        <begin position="211"/>
        <end position="264"/>
    </location>
</feature>
<dbReference type="Gene3D" id="3.20.20.450">
    <property type="entry name" value="EAL domain"/>
    <property type="match status" value="1"/>
</dbReference>
<dbReference type="InterPro" id="IPR000160">
    <property type="entry name" value="GGDEF_dom"/>
</dbReference>
<dbReference type="SMART" id="SM00267">
    <property type="entry name" value="GGDEF"/>
    <property type="match status" value="1"/>
</dbReference>
<sequence>MVLCSIGCIAALSYYENSRTAQENATLQIDGAARTAAAMLSLETSSPFQPEFDNSARPVAYILKDGNVSSQLGSSAMLTELIKAIGFSNQGAVNLFKWSEATQSFDRFATTFTKPDGSPAASFSIEAGHPAYADLTAGRPYEGKVPVRNTQHLAYLVPVLTADRDLAGAVAVDVGRADALQADRERLQGKILAAALLILAGAVLIGGLLLRFELRPLRRLAKTAEELASGKQPDTIPFCDRGDEIGDLAHGLEKVMDLHDKLQKLAYTDPVTTAGNRTRYFADLSKILREAKSGKYCASLLHLDFNGFAKINDTFGQQAGNRVLLQAYARLAGIFGPRAKIARISGDDFCVLLPFDGEGTVAEDKALQTIEELSAPFHLENTEIRIEPCIGIALLPQDAEDVETAHRVAGLALRAAKEAGEPCYRFFTAPLNERVQTEMLTETLLRAALKTRQLSLHYQPQLNPTDGRLIGLEALIRWRSETRGFIPPGEFIPIAEKTGLILDVGHFVLEEACKQAAKWIQAGFEFGHISVNVSPIQFRQQSFARTVREILASYGLAPQILCLEVTENVFVDTSEKMVLDVLSELQEIGVQLSLDDFGSGYSSLIYLHRLPFQELKIDRVFLSDACSDPQKEHLFQAIAGLGRSLGLRVIAEGAETAQEFALCSAHRCDGIQGYFCSPPVPAHDIPARLNAFHQSFDLPRVTKPRASRPGKRRA</sequence>
<dbReference type="SUPFAM" id="SSF55073">
    <property type="entry name" value="Nucleotide cyclase"/>
    <property type="match status" value="1"/>
</dbReference>
<dbReference type="InterPro" id="IPR029787">
    <property type="entry name" value="Nucleotide_cyclase"/>
</dbReference>
<proteinExistence type="predicted"/>
<dbReference type="Pfam" id="PF17201">
    <property type="entry name" value="Cache_3-Cache_2"/>
    <property type="match status" value="1"/>
</dbReference>
<reference evidence="5" key="1">
    <citation type="submission" date="2020-12" db="EMBL/GenBank/DDBJ databases">
        <title>Oil enriched cultivation method for isolating marine PHA-producing bacteria.</title>
        <authorList>
            <person name="Zheng W."/>
            <person name="Yu S."/>
            <person name="Huang Y."/>
        </authorList>
    </citation>
    <scope>NUCLEOTIDE SEQUENCE</scope>
    <source>
        <strain evidence="5">SY-2-12</strain>
    </source>
</reference>
<dbReference type="Pfam" id="PF00563">
    <property type="entry name" value="EAL"/>
    <property type="match status" value="1"/>
</dbReference>
<dbReference type="SMART" id="SM00052">
    <property type="entry name" value="EAL"/>
    <property type="match status" value="1"/>
</dbReference>
<dbReference type="PANTHER" id="PTHR44757">
    <property type="entry name" value="DIGUANYLATE CYCLASE DGCP"/>
    <property type="match status" value="1"/>
</dbReference>
<keyword evidence="1" id="KW-0472">Membrane</keyword>
<keyword evidence="1" id="KW-0812">Transmembrane</keyword>
<dbReference type="AlphaFoldDB" id="A0A939J0G9"/>
<dbReference type="SUPFAM" id="SSF141868">
    <property type="entry name" value="EAL domain-like"/>
    <property type="match status" value="1"/>
</dbReference>
<comment type="caution">
    <text evidence="5">The sequence shown here is derived from an EMBL/GenBank/DDBJ whole genome shotgun (WGS) entry which is preliminary data.</text>
</comment>
<feature type="domain" description="EAL" evidence="2">
    <location>
        <begin position="438"/>
        <end position="693"/>
    </location>
</feature>
<evidence type="ECO:0000259" key="3">
    <source>
        <dbReference type="PROSITE" id="PS50885"/>
    </source>
</evidence>
<dbReference type="InterPro" id="IPR001633">
    <property type="entry name" value="EAL_dom"/>
</dbReference>
<name>A0A939J0G9_9HYPH</name>
<evidence type="ECO:0000259" key="2">
    <source>
        <dbReference type="PROSITE" id="PS50883"/>
    </source>
</evidence>
<dbReference type="InterPro" id="IPR003660">
    <property type="entry name" value="HAMP_dom"/>
</dbReference>
<dbReference type="CDD" id="cd01949">
    <property type="entry name" value="GGDEF"/>
    <property type="match status" value="1"/>
</dbReference>
<dbReference type="Pfam" id="PF00672">
    <property type="entry name" value="HAMP"/>
    <property type="match status" value="1"/>
</dbReference>
<dbReference type="PROSITE" id="PS50885">
    <property type="entry name" value="HAMP"/>
    <property type="match status" value="1"/>
</dbReference>
<gene>
    <name evidence="5" type="ORF">JF539_12115</name>
</gene>
<evidence type="ECO:0000256" key="1">
    <source>
        <dbReference type="SAM" id="Phobius"/>
    </source>
</evidence>
<dbReference type="GO" id="GO:0016020">
    <property type="term" value="C:membrane"/>
    <property type="evidence" value="ECO:0007669"/>
    <property type="project" value="InterPro"/>
</dbReference>
<feature type="transmembrane region" description="Helical" evidence="1">
    <location>
        <begin position="191"/>
        <end position="212"/>
    </location>
</feature>
<evidence type="ECO:0000313" key="5">
    <source>
        <dbReference type="EMBL" id="MBN9671081.1"/>
    </source>
</evidence>
<dbReference type="Pfam" id="PF00990">
    <property type="entry name" value="GGDEF"/>
    <property type="match status" value="1"/>
</dbReference>
<organism evidence="5 6">
    <name type="scientific">Roseibium aggregatum</name>
    <dbReference type="NCBI Taxonomy" id="187304"/>
    <lineage>
        <taxon>Bacteria</taxon>
        <taxon>Pseudomonadati</taxon>
        <taxon>Pseudomonadota</taxon>
        <taxon>Alphaproteobacteria</taxon>
        <taxon>Hyphomicrobiales</taxon>
        <taxon>Stappiaceae</taxon>
        <taxon>Roseibium</taxon>
    </lineage>
</organism>
<feature type="domain" description="GGDEF" evidence="4">
    <location>
        <begin position="296"/>
        <end position="429"/>
    </location>
</feature>
<keyword evidence="1" id="KW-1133">Transmembrane helix</keyword>
<dbReference type="NCBIfam" id="TIGR00254">
    <property type="entry name" value="GGDEF"/>
    <property type="match status" value="1"/>
</dbReference>
<dbReference type="RefSeq" id="WP_207140680.1">
    <property type="nucleotide sequence ID" value="NZ_JAEKJZ010000001.1"/>
</dbReference>